<protein>
    <submittedName>
        <fullName evidence="1">Uncharacterized protein</fullName>
    </submittedName>
</protein>
<evidence type="ECO:0000313" key="2">
    <source>
        <dbReference type="Proteomes" id="UP000800200"/>
    </source>
</evidence>
<accession>A0A6A6E4Y2</accession>
<organism evidence="1 2">
    <name type="scientific">Zopfia rhizophila CBS 207.26</name>
    <dbReference type="NCBI Taxonomy" id="1314779"/>
    <lineage>
        <taxon>Eukaryota</taxon>
        <taxon>Fungi</taxon>
        <taxon>Dikarya</taxon>
        <taxon>Ascomycota</taxon>
        <taxon>Pezizomycotina</taxon>
        <taxon>Dothideomycetes</taxon>
        <taxon>Dothideomycetes incertae sedis</taxon>
        <taxon>Zopfiaceae</taxon>
        <taxon>Zopfia</taxon>
    </lineage>
</organism>
<keyword evidence="2" id="KW-1185">Reference proteome</keyword>
<dbReference type="AlphaFoldDB" id="A0A6A6E4Y2"/>
<proteinExistence type="predicted"/>
<evidence type="ECO:0000313" key="1">
    <source>
        <dbReference type="EMBL" id="KAF2185230.1"/>
    </source>
</evidence>
<dbReference type="OrthoDB" id="3775988at2759"/>
<reference evidence="1" key="1">
    <citation type="journal article" date="2020" name="Stud. Mycol.">
        <title>101 Dothideomycetes genomes: a test case for predicting lifestyles and emergence of pathogens.</title>
        <authorList>
            <person name="Haridas S."/>
            <person name="Albert R."/>
            <person name="Binder M."/>
            <person name="Bloem J."/>
            <person name="Labutti K."/>
            <person name="Salamov A."/>
            <person name="Andreopoulos B."/>
            <person name="Baker S."/>
            <person name="Barry K."/>
            <person name="Bills G."/>
            <person name="Bluhm B."/>
            <person name="Cannon C."/>
            <person name="Castanera R."/>
            <person name="Culley D."/>
            <person name="Daum C."/>
            <person name="Ezra D."/>
            <person name="Gonzalez J."/>
            <person name="Henrissat B."/>
            <person name="Kuo A."/>
            <person name="Liang C."/>
            <person name="Lipzen A."/>
            <person name="Lutzoni F."/>
            <person name="Magnuson J."/>
            <person name="Mondo S."/>
            <person name="Nolan M."/>
            <person name="Ohm R."/>
            <person name="Pangilinan J."/>
            <person name="Park H.-J."/>
            <person name="Ramirez L."/>
            <person name="Alfaro M."/>
            <person name="Sun H."/>
            <person name="Tritt A."/>
            <person name="Yoshinaga Y."/>
            <person name="Zwiers L.-H."/>
            <person name="Turgeon B."/>
            <person name="Goodwin S."/>
            <person name="Spatafora J."/>
            <person name="Crous P."/>
            <person name="Grigoriev I."/>
        </authorList>
    </citation>
    <scope>NUCLEOTIDE SEQUENCE</scope>
    <source>
        <strain evidence="1">CBS 207.26</strain>
    </source>
</reference>
<dbReference type="EMBL" id="ML994634">
    <property type="protein sequence ID" value="KAF2185230.1"/>
    <property type="molecule type" value="Genomic_DNA"/>
</dbReference>
<dbReference type="Proteomes" id="UP000800200">
    <property type="component" value="Unassembled WGS sequence"/>
</dbReference>
<gene>
    <name evidence="1" type="ORF">K469DRAFT_164749</name>
</gene>
<sequence length="176" mass="20143">MESPSGPAFKPPPTVECVSRNQCVGMGKKVYTPNKVCTECLKRHDPAQLRIWANGNEEALNFIEQEVNNKRVMKENVESHGRFLCAFEDLDYHDCRWRLEDLNLRGTRLNCSFVRNKGMACEKCWSRHLLHIRIVQYFTPAGLCYEEADKAVLRSNDATEGGDDNDDVEGYNIILS</sequence>
<name>A0A6A6E4Y2_9PEZI</name>